<keyword evidence="4 5" id="KW-0342">GTP-binding</keyword>
<evidence type="ECO:0000256" key="4">
    <source>
        <dbReference type="ARBA" id="ARBA00023134"/>
    </source>
</evidence>
<comment type="subunit">
    <text evidence="5">Binds to RNA polymerase II (RNAPII).</text>
</comment>
<sequence length="325" mass="37392">MEEITFGQFVIGAPGSGKTTYCFAVEQYLTAVRREYTIINLDPANENMPYSEEKIGLDINELITLEDVMQEHKLGPNGGLTFCMEFLEENYEWFEERIKSLGNKYLIFDLPGQIELYTNHFSLRNIIQKLTKSGKINLAAIHIVDGICLTDATKFISTVLLCMNASIGMEMPMIHVLNKINLLADFPRLRFRLNDFLNTEGLKYILMSEENAEKVRLERLGKGAENEYESIKKGFFLKYKGLNSSIAEIIEDYSSVSLVPFDLTDKKYMAYIIALADKATGFNYADRYSDLEQRLEYDKIIEYMSFEAADDLQEKYLDKDNEDIL</sequence>
<reference evidence="6" key="1">
    <citation type="submission" date="2023-07" db="EMBL/GenBank/DDBJ databases">
        <authorList>
            <consortium name="AG Swart"/>
            <person name="Singh M."/>
            <person name="Singh A."/>
            <person name="Seah K."/>
            <person name="Emmerich C."/>
        </authorList>
    </citation>
    <scope>NUCLEOTIDE SEQUENCE</scope>
    <source>
        <strain evidence="6">DP1</strain>
    </source>
</reference>
<keyword evidence="2 5" id="KW-0547">Nucleotide-binding</keyword>
<dbReference type="PANTHER" id="PTHR21231:SF3">
    <property type="entry name" value="GPN-LOOP GTPASE 2"/>
    <property type="match status" value="1"/>
</dbReference>
<dbReference type="InterPro" id="IPR030231">
    <property type="entry name" value="Gpn2"/>
</dbReference>
<dbReference type="GO" id="GO:0003924">
    <property type="term" value="F:GTPase activity"/>
    <property type="evidence" value="ECO:0007669"/>
    <property type="project" value="TreeGrafter"/>
</dbReference>
<dbReference type="CDD" id="cd17871">
    <property type="entry name" value="GPN2"/>
    <property type="match status" value="1"/>
</dbReference>
<organism evidence="6 7">
    <name type="scientific">Euplotes crassus</name>
    <dbReference type="NCBI Taxonomy" id="5936"/>
    <lineage>
        <taxon>Eukaryota</taxon>
        <taxon>Sar</taxon>
        <taxon>Alveolata</taxon>
        <taxon>Ciliophora</taxon>
        <taxon>Intramacronucleata</taxon>
        <taxon>Spirotrichea</taxon>
        <taxon>Hypotrichia</taxon>
        <taxon>Euplotida</taxon>
        <taxon>Euplotidae</taxon>
        <taxon>Moneuplotes</taxon>
    </lineage>
</organism>
<dbReference type="EMBL" id="CAMPGE010015526">
    <property type="protein sequence ID" value="CAI2374140.1"/>
    <property type="molecule type" value="Genomic_DNA"/>
</dbReference>
<name>A0AAD1XK72_EUPCR</name>
<keyword evidence="7" id="KW-1185">Reference proteome</keyword>
<evidence type="ECO:0000313" key="6">
    <source>
        <dbReference type="EMBL" id="CAI2374140.1"/>
    </source>
</evidence>
<dbReference type="GO" id="GO:0005737">
    <property type="term" value="C:cytoplasm"/>
    <property type="evidence" value="ECO:0007669"/>
    <property type="project" value="TreeGrafter"/>
</dbReference>
<comment type="function">
    <text evidence="5">Small GTPase required for proper localization of RNA polymerase II and III (RNAPII and RNAPIII). May act at an RNAP assembly step prior to nuclear import.</text>
</comment>
<comment type="similarity">
    <text evidence="1 5">Belongs to the GPN-loop GTPase family.</text>
</comment>
<comment type="caution">
    <text evidence="6">The sequence shown here is derived from an EMBL/GenBank/DDBJ whole genome shotgun (WGS) entry which is preliminary data.</text>
</comment>
<dbReference type="PANTHER" id="PTHR21231">
    <property type="entry name" value="XPA-BINDING PROTEIN 1-RELATED"/>
    <property type="match status" value="1"/>
</dbReference>
<dbReference type="Proteomes" id="UP001295684">
    <property type="component" value="Unassembled WGS sequence"/>
</dbReference>
<dbReference type="InterPro" id="IPR027417">
    <property type="entry name" value="P-loop_NTPase"/>
</dbReference>
<dbReference type="InterPro" id="IPR004130">
    <property type="entry name" value="Gpn"/>
</dbReference>
<protein>
    <recommendedName>
        <fullName evidence="5">GPN-loop GTPase 2</fullName>
    </recommendedName>
</protein>
<dbReference type="FunFam" id="3.40.50.300:FF:000338">
    <property type="entry name" value="GPN-loop GTPase 2"/>
    <property type="match status" value="1"/>
</dbReference>
<evidence type="ECO:0000313" key="7">
    <source>
        <dbReference type="Proteomes" id="UP001295684"/>
    </source>
</evidence>
<evidence type="ECO:0000256" key="3">
    <source>
        <dbReference type="ARBA" id="ARBA00022801"/>
    </source>
</evidence>
<proteinExistence type="inferred from homology"/>
<gene>
    <name evidence="6" type="ORF">ECRASSUSDP1_LOCUS15492</name>
</gene>
<accession>A0AAD1XK72</accession>
<dbReference type="SUPFAM" id="SSF52540">
    <property type="entry name" value="P-loop containing nucleoside triphosphate hydrolases"/>
    <property type="match status" value="1"/>
</dbReference>
<dbReference type="Gene3D" id="3.40.50.300">
    <property type="entry name" value="P-loop containing nucleotide triphosphate hydrolases"/>
    <property type="match status" value="1"/>
</dbReference>
<dbReference type="AlphaFoldDB" id="A0AAD1XK72"/>
<evidence type="ECO:0000256" key="1">
    <source>
        <dbReference type="ARBA" id="ARBA00005290"/>
    </source>
</evidence>
<keyword evidence="3 5" id="KW-0378">Hydrolase</keyword>
<dbReference type="Pfam" id="PF03029">
    <property type="entry name" value="ATP_bind_1"/>
    <property type="match status" value="1"/>
</dbReference>
<evidence type="ECO:0000256" key="5">
    <source>
        <dbReference type="RuleBase" id="RU365059"/>
    </source>
</evidence>
<dbReference type="GO" id="GO:0005525">
    <property type="term" value="F:GTP binding"/>
    <property type="evidence" value="ECO:0007669"/>
    <property type="project" value="UniProtKB-KW"/>
</dbReference>
<evidence type="ECO:0000256" key="2">
    <source>
        <dbReference type="ARBA" id="ARBA00022741"/>
    </source>
</evidence>